<keyword evidence="1" id="KW-0973">c-di-GMP</keyword>
<dbReference type="GO" id="GO:0035438">
    <property type="term" value="F:cyclic-di-GMP binding"/>
    <property type="evidence" value="ECO:0007669"/>
    <property type="project" value="InterPro"/>
</dbReference>
<keyword evidence="3" id="KW-0975">Bacterial flagellum</keyword>
<feature type="region of interest" description="Disordered" evidence="4">
    <location>
        <begin position="96"/>
        <end position="116"/>
    </location>
</feature>
<keyword evidence="2" id="KW-0547">Nucleotide-binding</keyword>
<dbReference type="InterPro" id="IPR009926">
    <property type="entry name" value="T3SS_YcgR_PilZN"/>
</dbReference>
<keyword evidence="7" id="KW-0966">Cell projection</keyword>
<gene>
    <name evidence="7" type="ORF">D3871_09600</name>
</gene>
<evidence type="ECO:0000256" key="1">
    <source>
        <dbReference type="ARBA" id="ARBA00022636"/>
    </source>
</evidence>
<evidence type="ECO:0000256" key="4">
    <source>
        <dbReference type="SAM" id="MobiDB-lite"/>
    </source>
</evidence>
<keyword evidence="8" id="KW-1185">Reference proteome</keyword>
<evidence type="ECO:0000259" key="6">
    <source>
        <dbReference type="Pfam" id="PF12945"/>
    </source>
</evidence>
<dbReference type="Proteomes" id="UP000265955">
    <property type="component" value="Unassembled WGS sequence"/>
</dbReference>
<evidence type="ECO:0000256" key="2">
    <source>
        <dbReference type="ARBA" id="ARBA00022741"/>
    </source>
</evidence>
<evidence type="ECO:0000256" key="3">
    <source>
        <dbReference type="ARBA" id="ARBA00023143"/>
    </source>
</evidence>
<dbReference type="AlphaFoldDB" id="A0A3A3FVX8"/>
<evidence type="ECO:0000259" key="5">
    <source>
        <dbReference type="Pfam" id="PF07238"/>
    </source>
</evidence>
<evidence type="ECO:0000313" key="8">
    <source>
        <dbReference type="Proteomes" id="UP000265955"/>
    </source>
</evidence>
<accession>A0A3A3FVX8</accession>
<keyword evidence="7" id="KW-0282">Flagellum</keyword>
<dbReference type="SUPFAM" id="SSF141371">
    <property type="entry name" value="PilZ domain-like"/>
    <property type="match status" value="1"/>
</dbReference>
<dbReference type="Pfam" id="PF07238">
    <property type="entry name" value="PilZ"/>
    <property type="match status" value="1"/>
</dbReference>
<dbReference type="InterPro" id="IPR009875">
    <property type="entry name" value="PilZ_domain"/>
</dbReference>
<protein>
    <submittedName>
        <fullName evidence="7">Flagellar brake protein</fullName>
    </submittedName>
</protein>
<dbReference type="Gene3D" id="2.30.110.10">
    <property type="entry name" value="Electron Transport, Fmn-binding Protein, Chain A"/>
    <property type="match status" value="1"/>
</dbReference>
<comment type="caution">
    <text evidence="7">The sequence shown here is derived from an EMBL/GenBank/DDBJ whole genome shotgun (WGS) entry which is preliminary data.</text>
</comment>
<evidence type="ECO:0000313" key="7">
    <source>
        <dbReference type="EMBL" id="RJF98738.1"/>
    </source>
</evidence>
<dbReference type="InterPro" id="IPR012349">
    <property type="entry name" value="Split_barrel_FMN-bd"/>
</dbReference>
<organism evidence="7 8">
    <name type="scientific">Noviherbaspirillum saxi</name>
    <dbReference type="NCBI Taxonomy" id="2320863"/>
    <lineage>
        <taxon>Bacteria</taxon>
        <taxon>Pseudomonadati</taxon>
        <taxon>Pseudomonadota</taxon>
        <taxon>Betaproteobacteria</taxon>
        <taxon>Burkholderiales</taxon>
        <taxon>Oxalobacteraceae</taxon>
        <taxon>Noviherbaspirillum</taxon>
    </lineage>
</organism>
<feature type="domain" description="Type III secretion system flagellar brake protein YcgR PilZN" evidence="6">
    <location>
        <begin position="134"/>
        <end position="216"/>
    </location>
</feature>
<sequence>MLPSISAANLAILAEPPHSAYVRRETMPESVVSLVPLRTADLAVGKPLREAVYDWHGKVLLAAGYVIESQTQLDGLIENGFIKDASWDLASSLPPSRQPFVSAPPKKPAPEIPREDPNASKEVIVGMDDVRWYVGETLYLQLIDNPAVRYTVRMIGFVKNKTVFVTAPAIDGKFEFIREGQTFVVRAFSGKKAYAFVTVAVKSMHTPHPYLHLAYPKEVRCTVVRKGVRAEVEIIAAVSLGAPGRAGAAIVTDLSMGGASATIKQILGSKGEEGQIKFKVHAAGQDEFLNLKTVLRSVAPSENGDGFKHGFEFVDVSIHDRLILSAFVHQTLAEGD</sequence>
<feature type="domain" description="PilZ" evidence="5">
    <location>
        <begin position="225"/>
        <end position="328"/>
    </location>
</feature>
<dbReference type="Gene3D" id="2.40.10.220">
    <property type="entry name" value="predicted glycosyltransferase like domains"/>
    <property type="match status" value="1"/>
</dbReference>
<keyword evidence="7" id="KW-0969">Cilium</keyword>
<dbReference type="Pfam" id="PF12945">
    <property type="entry name" value="PilZNR"/>
    <property type="match status" value="1"/>
</dbReference>
<reference evidence="8" key="1">
    <citation type="submission" date="2018-09" db="EMBL/GenBank/DDBJ databases">
        <authorList>
            <person name="Zhu H."/>
        </authorList>
    </citation>
    <scope>NUCLEOTIDE SEQUENCE [LARGE SCALE GENOMIC DNA]</scope>
    <source>
        <strain evidence="8">K1R23-30</strain>
    </source>
</reference>
<dbReference type="EMBL" id="QYUO01000001">
    <property type="protein sequence ID" value="RJF98738.1"/>
    <property type="molecule type" value="Genomic_DNA"/>
</dbReference>
<name>A0A3A3FVX8_9BURK</name>
<proteinExistence type="predicted"/>